<feature type="domain" description="RNA polymerase sigma-70 region 2" evidence="6">
    <location>
        <begin position="73"/>
        <end position="139"/>
    </location>
</feature>
<comment type="similarity">
    <text evidence="1">Belongs to the sigma-70 factor family. ECF subfamily.</text>
</comment>
<evidence type="ECO:0000256" key="3">
    <source>
        <dbReference type="ARBA" id="ARBA00023082"/>
    </source>
</evidence>
<dbReference type="PANTHER" id="PTHR43133">
    <property type="entry name" value="RNA POLYMERASE ECF-TYPE SIGMA FACTO"/>
    <property type="match status" value="1"/>
</dbReference>
<protein>
    <submittedName>
        <fullName evidence="7">RNA polymerase, sigma-24 subunit, ECF subfamily</fullName>
    </submittedName>
</protein>
<evidence type="ECO:0000313" key="8">
    <source>
        <dbReference type="Proteomes" id="UP000001497"/>
    </source>
</evidence>
<evidence type="ECO:0000256" key="1">
    <source>
        <dbReference type="ARBA" id="ARBA00010641"/>
    </source>
</evidence>
<keyword evidence="3" id="KW-0731">Sigma factor</keyword>
<sequence>MLNSSAKIAVANNSMQNEAFCKRLFAKFPNSINLSKIFINCVSLKEVENIGNKTIMSYTGFLCDRSPNWVGTLWEKYSYRIYKLCLQKCGGKDEADDLFQEVALRFCQKAKALNNQVYLLPWLHRVLLNCHYNAYRKRNMGREIPFSSLCEPGAEYDASEVELTPPNAGELDLESVMGEIEVLLGVLNPLERMIVELSDVGGISLRELSLLIGVSRGSLVHRREIAFQKMQEKMMAQKLQVKMVTGRNASLREIIEYIG</sequence>
<dbReference type="SUPFAM" id="SSF88946">
    <property type="entry name" value="Sigma2 domain of RNA polymerase sigma factors"/>
    <property type="match status" value="1"/>
</dbReference>
<dbReference type="Gene3D" id="1.10.1740.10">
    <property type="match status" value="1"/>
</dbReference>
<dbReference type="EMBL" id="CP001792">
    <property type="protein sequence ID" value="ACX75114.1"/>
    <property type="molecule type" value="Genomic_DNA"/>
</dbReference>
<organism evidence="7 8">
    <name type="scientific">Fibrobacter succinogenes (strain ATCC 19169 / S85)</name>
    <dbReference type="NCBI Taxonomy" id="59374"/>
    <lineage>
        <taxon>Bacteria</taxon>
        <taxon>Pseudomonadati</taxon>
        <taxon>Fibrobacterota</taxon>
        <taxon>Fibrobacteria</taxon>
        <taxon>Fibrobacterales</taxon>
        <taxon>Fibrobacteraceae</taxon>
        <taxon>Fibrobacter</taxon>
    </lineage>
</organism>
<reference evidence="7" key="1">
    <citation type="submission" date="2009-10" db="EMBL/GenBank/DDBJ databases">
        <title>Complete sequence of Fibrobacter succinogenes subsp. succinogenes S85.</title>
        <authorList>
            <consortium name="US DOE Joint Genome Institute"/>
            <person name="Lucas S."/>
            <person name="Copeland A."/>
            <person name="Lapidus A."/>
            <person name="Glavina del Rio T."/>
            <person name="Tice H."/>
            <person name="Bruce D."/>
            <person name="Goodwin L."/>
            <person name="Pitluck S."/>
            <person name="Chertkov O."/>
            <person name="Detter J.C."/>
            <person name="Han C."/>
            <person name="Tapia R."/>
            <person name="Larimer F."/>
            <person name="Land M."/>
            <person name="Hauser L."/>
            <person name="Kyrpides N."/>
            <person name="Mikhailova N."/>
            <person name="Weimer P.J."/>
            <person name="Stevenson D.M."/>
            <person name="Boyum J."/>
            <person name="Brumm P.I."/>
            <person name="Mead D."/>
        </authorList>
    </citation>
    <scope>NUCLEOTIDE SEQUENCE [LARGE SCALE GENOMIC DNA]</scope>
    <source>
        <strain evidence="7">S85</strain>
    </source>
</reference>
<evidence type="ECO:0000256" key="4">
    <source>
        <dbReference type="ARBA" id="ARBA00023125"/>
    </source>
</evidence>
<dbReference type="Pfam" id="PF04542">
    <property type="entry name" value="Sigma70_r2"/>
    <property type="match status" value="1"/>
</dbReference>
<evidence type="ECO:0000256" key="2">
    <source>
        <dbReference type="ARBA" id="ARBA00023015"/>
    </source>
</evidence>
<dbReference type="Proteomes" id="UP000001497">
    <property type="component" value="Chromosome"/>
</dbReference>
<dbReference type="SUPFAM" id="SSF88659">
    <property type="entry name" value="Sigma3 and sigma4 domains of RNA polymerase sigma factors"/>
    <property type="match status" value="1"/>
</dbReference>
<dbReference type="InterPro" id="IPR014284">
    <property type="entry name" value="RNA_pol_sigma-70_dom"/>
</dbReference>
<dbReference type="InterPro" id="IPR013325">
    <property type="entry name" value="RNA_pol_sigma_r2"/>
</dbReference>
<dbReference type="PANTHER" id="PTHR43133:SF8">
    <property type="entry name" value="RNA POLYMERASE SIGMA FACTOR HI_1459-RELATED"/>
    <property type="match status" value="1"/>
</dbReference>
<evidence type="ECO:0000259" key="6">
    <source>
        <dbReference type="Pfam" id="PF04542"/>
    </source>
</evidence>
<evidence type="ECO:0000313" key="7">
    <source>
        <dbReference type="EMBL" id="ACX75114.1"/>
    </source>
</evidence>
<keyword evidence="5" id="KW-0804">Transcription</keyword>
<dbReference type="InterPro" id="IPR013324">
    <property type="entry name" value="RNA_pol_sigma_r3/r4-like"/>
</dbReference>
<dbReference type="InterPro" id="IPR007627">
    <property type="entry name" value="RNA_pol_sigma70_r2"/>
</dbReference>
<proteinExistence type="inferred from homology"/>
<name>A0ABM5LIT3_FIBSS</name>
<accession>A0ABM5LIT3</accession>
<keyword evidence="4" id="KW-0238">DNA-binding</keyword>
<evidence type="ECO:0000256" key="5">
    <source>
        <dbReference type="ARBA" id="ARBA00023163"/>
    </source>
</evidence>
<dbReference type="InterPro" id="IPR039425">
    <property type="entry name" value="RNA_pol_sigma-70-like"/>
</dbReference>
<dbReference type="NCBIfam" id="TIGR02937">
    <property type="entry name" value="sigma70-ECF"/>
    <property type="match status" value="1"/>
</dbReference>
<gene>
    <name evidence="7" type="ordered locus">Fisuc_1517</name>
</gene>
<keyword evidence="8" id="KW-1185">Reference proteome</keyword>
<keyword evidence="2" id="KW-0805">Transcription regulation</keyword>